<accession>A0A5B7K4N1</accession>
<keyword evidence="2" id="KW-1185">Reference proteome</keyword>
<comment type="caution">
    <text evidence="1">The sequence shown here is derived from an EMBL/GenBank/DDBJ whole genome shotgun (WGS) entry which is preliminary data.</text>
</comment>
<protein>
    <submittedName>
        <fullName evidence="1">Uncharacterized protein</fullName>
    </submittedName>
</protein>
<dbReference type="Proteomes" id="UP000324222">
    <property type="component" value="Unassembled WGS sequence"/>
</dbReference>
<dbReference type="AlphaFoldDB" id="A0A5B7K4N1"/>
<evidence type="ECO:0000313" key="1">
    <source>
        <dbReference type="EMBL" id="MPD01970.1"/>
    </source>
</evidence>
<dbReference type="EMBL" id="VSRR010129386">
    <property type="protein sequence ID" value="MPD01970.1"/>
    <property type="molecule type" value="Genomic_DNA"/>
</dbReference>
<gene>
    <name evidence="1" type="ORF">E2C01_097523</name>
</gene>
<name>A0A5B7K4N1_PORTR</name>
<evidence type="ECO:0000313" key="2">
    <source>
        <dbReference type="Proteomes" id="UP000324222"/>
    </source>
</evidence>
<organism evidence="1 2">
    <name type="scientific">Portunus trituberculatus</name>
    <name type="common">Swimming crab</name>
    <name type="synonym">Neptunus trituberculatus</name>
    <dbReference type="NCBI Taxonomy" id="210409"/>
    <lineage>
        <taxon>Eukaryota</taxon>
        <taxon>Metazoa</taxon>
        <taxon>Ecdysozoa</taxon>
        <taxon>Arthropoda</taxon>
        <taxon>Crustacea</taxon>
        <taxon>Multicrustacea</taxon>
        <taxon>Malacostraca</taxon>
        <taxon>Eumalacostraca</taxon>
        <taxon>Eucarida</taxon>
        <taxon>Decapoda</taxon>
        <taxon>Pleocyemata</taxon>
        <taxon>Brachyura</taxon>
        <taxon>Eubrachyura</taxon>
        <taxon>Portunoidea</taxon>
        <taxon>Portunidae</taxon>
        <taxon>Portuninae</taxon>
        <taxon>Portunus</taxon>
    </lineage>
</organism>
<proteinExistence type="predicted"/>
<sequence>MQIPSRLWCWAWLASRREG</sequence>
<reference evidence="1 2" key="1">
    <citation type="submission" date="2019-05" db="EMBL/GenBank/DDBJ databases">
        <title>Another draft genome of Portunus trituberculatus and its Hox gene families provides insights of decapod evolution.</title>
        <authorList>
            <person name="Jeong J.-H."/>
            <person name="Song I."/>
            <person name="Kim S."/>
            <person name="Choi T."/>
            <person name="Kim D."/>
            <person name="Ryu S."/>
            <person name="Kim W."/>
        </authorList>
    </citation>
    <scope>NUCLEOTIDE SEQUENCE [LARGE SCALE GENOMIC DNA]</scope>
    <source>
        <tissue evidence="1">Muscle</tissue>
    </source>
</reference>